<sequence>MRARFDFEIEPIRSDEATQMVTVRIQPNRRRYSIIEVNGERHYLDKFLRTIVSEEAVKEMAVAKFGDLPLIYNPPSIESASQYASVRQGAIAAELRGESYVVPTEKARPQSQLSFAGGTRFLTFLSVDICGSSGLRRRDPEGFERAYGIFLRELATSVGHFHGAILKTTGDGFIATIDSEGYTTQCDNTVDLGLTFLAVMRGSVNPALEAAGLPLLTIRVGADCGAARLRKIIVPATGFEAPEVASDALNRAVKIEQTAAANELRIGRGLYELVHVQWLERCEEVEFDGAEVGIEGYQVYKVE</sequence>
<evidence type="ECO:0000313" key="2">
    <source>
        <dbReference type="EMBL" id="TDN84493.1"/>
    </source>
</evidence>
<dbReference type="EMBL" id="SNWD01000003">
    <property type="protein sequence ID" value="TDN84493.1"/>
    <property type="molecule type" value="Genomic_DNA"/>
</dbReference>
<dbReference type="GO" id="GO:0009190">
    <property type="term" value="P:cyclic nucleotide biosynthetic process"/>
    <property type="evidence" value="ECO:0007669"/>
    <property type="project" value="InterPro"/>
</dbReference>
<dbReference type="SUPFAM" id="SSF55073">
    <property type="entry name" value="Nucleotide cyclase"/>
    <property type="match status" value="1"/>
</dbReference>
<dbReference type="AlphaFoldDB" id="A0A4R6FS06"/>
<dbReference type="GO" id="GO:0035556">
    <property type="term" value="P:intracellular signal transduction"/>
    <property type="evidence" value="ECO:0007669"/>
    <property type="project" value="InterPro"/>
</dbReference>
<organism evidence="2 3">
    <name type="scientific">Stakelama pacifica</name>
    <dbReference type="NCBI Taxonomy" id="517720"/>
    <lineage>
        <taxon>Bacteria</taxon>
        <taxon>Pseudomonadati</taxon>
        <taxon>Pseudomonadota</taxon>
        <taxon>Alphaproteobacteria</taxon>
        <taxon>Sphingomonadales</taxon>
        <taxon>Sphingomonadaceae</taxon>
        <taxon>Stakelama</taxon>
    </lineage>
</organism>
<feature type="domain" description="Guanylate cyclase" evidence="1">
    <location>
        <begin position="123"/>
        <end position="256"/>
    </location>
</feature>
<comment type="caution">
    <text evidence="2">The sequence shown here is derived from an EMBL/GenBank/DDBJ whole genome shotgun (WGS) entry which is preliminary data.</text>
</comment>
<dbReference type="PROSITE" id="PS50125">
    <property type="entry name" value="GUANYLATE_CYCLASE_2"/>
    <property type="match status" value="1"/>
</dbReference>
<dbReference type="GO" id="GO:0004016">
    <property type="term" value="F:adenylate cyclase activity"/>
    <property type="evidence" value="ECO:0007669"/>
    <property type="project" value="UniProtKB-ARBA"/>
</dbReference>
<evidence type="ECO:0000313" key="3">
    <source>
        <dbReference type="Proteomes" id="UP000295493"/>
    </source>
</evidence>
<protein>
    <submittedName>
        <fullName evidence="2">Class 3 adenylate cyclase</fullName>
    </submittedName>
</protein>
<dbReference type="Proteomes" id="UP000295493">
    <property type="component" value="Unassembled WGS sequence"/>
</dbReference>
<dbReference type="Gene3D" id="3.30.70.1230">
    <property type="entry name" value="Nucleotide cyclase"/>
    <property type="match status" value="1"/>
</dbReference>
<dbReference type="InterPro" id="IPR001054">
    <property type="entry name" value="A/G_cyclase"/>
</dbReference>
<reference evidence="2 3" key="1">
    <citation type="submission" date="2019-03" db="EMBL/GenBank/DDBJ databases">
        <title>Genomic Encyclopedia of Type Strains, Phase IV (KMG-IV): sequencing the most valuable type-strain genomes for metagenomic binning, comparative biology and taxonomic classification.</title>
        <authorList>
            <person name="Goeker M."/>
        </authorList>
    </citation>
    <scope>NUCLEOTIDE SEQUENCE [LARGE SCALE GENOMIC DNA]</scope>
    <source>
        <strain evidence="2 3">DSM 25059</strain>
    </source>
</reference>
<keyword evidence="3" id="KW-1185">Reference proteome</keyword>
<dbReference type="InterPro" id="IPR029787">
    <property type="entry name" value="Nucleotide_cyclase"/>
</dbReference>
<name>A0A4R6FS06_9SPHN</name>
<gene>
    <name evidence="2" type="ORF">EV664_103136</name>
</gene>
<proteinExistence type="predicted"/>
<evidence type="ECO:0000259" key="1">
    <source>
        <dbReference type="PROSITE" id="PS50125"/>
    </source>
</evidence>
<accession>A0A4R6FS06</accession>